<dbReference type="OMA" id="LYHIATI"/>
<dbReference type="GO" id="GO:0004674">
    <property type="term" value="F:protein serine/threonine kinase activity"/>
    <property type="evidence" value="ECO:0007669"/>
    <property type="project" value="UniProtKB-KW"/>
</dbReference>
<evidence type="ECO:0000256" key="10">
    <source>
        <dbReference type="SAM" id="MobiDB-lite"/>
    </source>
</evidence>
<feature type="compositionally biased region" description="Low complexity" evidence="10">
    <location>
        <begin position="232"/>
        <end position="242"/>
    </location>
</feature>
<evidence type="ECO:0000256" key="6">
    <source>
        <dbReference type="ARBA" id="ARBA00022840"/>
    </source>
</evidence>
<accession>G0W4S9</accession>
<dbReference type="PROSITE" id="PS00108">
    <property type="entry name" value="PROTEIN_KINASE_ST"/>
    <property type="match status" value="1"/>
</dbReference>
<evidence type="ECO:0000256" key="3">
    <source>
        <dbReference type="ARBA" id="ARBA00022679"/>
    </source>
</evidence>
<dbReference type="GO" id="GO:0071944">
    <property type="term" value="C:cell periphery"/>
    <property type="evidence" value="ECO:0007669"/>
    <property type="project" value="EnsemblFungi"/>
</dbReference>
<feature type="region of interest" description="Disordered" evidence="10">
    <location>
        <begin position="202"/>
        <end position="242"/>
    </location>
</feature>
<evidence type="ECO:0000256" key="1">
    <source>
        <dbReference type="ARBA" id="ARBA00012513"/>
    </source>
</evidence>
<feature type="compositionally biased region" description="Polar residues" evidence="10">
    <location>
        <begin position="170"/>
        <end position="180"/>
    </location>
</feature>
<evidence type="ECO:0000256" key="4">
    <source>
        <dbReference type="ARBA" id="ARBA00022741"/>
    </source>
</evidence>
<dbReference type="EC" id="2.7.11.1" evidence="1"/>
<proteinExistence type="predicted"/>
<dbReference type="STRING" id="1071378.G0W4S9"/>
<comment type="catalytic activity">
    <reaction evidence="8">
        <text>L-seryl-[protein] + ATP = O-phospho-L-seryl-[protein] + ADP + H(+)</text>
        <dbReference type="Rhea" id="RHEA:17989"/>
        <dbReference type="Rhea" id="RHEA-COMP:9863"/>
        <dbReference type="Rhea" id="RHEA-COMP:11604"/>
        <dbReference type="ChEBI" id="CHEBI:15378"/>
        <dbReference type="ChEBI" id="CHEBI:29999"/>
        <dbReference type="ChEBI" id="CHEBI:30616"/>
        <dbReference type="ChEBI" id="CHEBI:83421"/>
        <dbReference type="ChEBI" id="CHEBI:456216"/>
        <dbReference type="EC" id="2.7.11.1"/>
    </reaction>
</comment>
<protein>
    <recommendedName>
        <fullName evidence="1">non-specific serine/threonine protein kinase</fullName>
        <ecNumber evidence="1">2.7.11.1</ecNumber>
    </recommendedName>
</protein>
<evidence type="ECO:0000256" key="9">
    <source>
        <dbReference type="PROSITE-ProRule" id="PRU10141"/>
    </source>
</evidence>
<dbReference type="InterPro" id="IPR008271">
    <property type="entry name" value="Ser/Thr_kinase_AS"/>
</dbReference>
<sequence length="592" mass="67494">MTTNNSVLPSTSNASLSSLFNKGKKITGLSRIFPNESPPHPKRSELSNHTGGSKTIRTNSVPSVDQGESKTENKMKIPASHDSTKHDDNAIEPIIHNPSSHHLHNPLNYTYNTTVLYDNIPAKSGQSTSHNRAVFTREQSHLHPVEILQQRIEHQSNFKTNNEKNEKILSHNQYNNVSDSDSAKRKKNTLKLTRFFKKLHEEVKSATPPSQNSRHQDSNNDTYAHNSTLQEDNSISSTTDSNSCNIDNSKSIYDTDDPKQLLEKYGVPGKKLGEGATGSVSIVKGSDGKVFAVKMFRLAAVGNSLTYSKKITTEFCIGSTLHHENIIETFDLLKEGESFLVIMEYAPYDFFNLVMSDLMSTKEISCYFKQLCNGVHYLHSMGIAHRDLKLDNCVVTTKGILKLIDFGSAVIFQYPYEDRIIKAQGIVGSDPYLAPELLELNSYDPRPVDVWSLAIMYYCMILRRFPWKAPRKSFNSFRLFCEDPDDEEDIAKGPKRLLQLLPSKARNLINRMMELDYKKRILMDEVVKDEWLESINQCRVDKGNNLVEKPKQHKHHLVTEDDIERITKEKEEKQKRKEESTKELKKQLLMDI</sequence>
<reference evidence="12 13" key="1">
    <citation type="journal article" date="2011" name="Proc. Natl. Acad. Sci. U.S.A.">
        <title>Evolutionary erosion of yeast sex chromosomes by mating-type switching accidents.</title>
        <authorList>
            <person name="Gordon J.L."/>
            <person name="Armisen D."/>
            <person name="Proux-Wera E."/>
            <person name="Oheigeartaigh S.S."/>
            <person name="Byrne K.P."/>
            <person name="Wolfe K.H."/>
        </authorList>
    </citation>
    <scope>NUCLEOTIDE SEQUENCE [LARGE SCALE GENOMIC DNA]</scope>
    <source>
        <strain evidence="13">ATCC 10597 / BCRC 20456 / CBS 421 / NBRC 0211 / NRRL Y-12639</strain>
    </source>
</reference>
<keyword evidence="3" id="KW-0808">Transferase</keyword>
<dbReference type="InterPro" id="IPR011009">
    <property type="entry name" value="Kinase-like_dom_sf"/>
</dbReference>
<dbReference type="PANTHER" id="PTHR24343">
    <property type="entry name" value="SERINE/THREONINE KINASE"/>
    <property type="match status" value="1"/>
</dbReference>
<dbReference type="SMART" id="SM00220">
    <property type="entry name" value="S_TKc"/>
    <property type="match status" value="1"/>
</dbReference>
<keyword evidence="5" id="KW-0418">Kinase</keyword>
<keyword evidence="6 9" id="KW-0067">ATP-binding</keyword>
<dbReference type="SUPFAM" id="SSF56112">
    <property type="entry name" value="Protein kinase-like (PK-like)"/>
    <property type="match status" value="1"/>
</dbReference>
<feature type="region of interest" description="Disordered" evidence="10">
    <location>
        <begin position="553"/>
        <end position="592"/>
    </location>
</feature>
<dbReference type="HOGENOM" id="CLU_000288_82_3_1"/>
<dbReference type="PANTHER" id="PTHR24343:SF515">
    <property type="entry name" value="SERINE_THREONINE-PROTEIN KINASE RTK1-RELATED"/>
    <property type="match status" value="1"/>
</dbReference>
<dbReference type="Gene3D" id="1.10.510.10">
    <property type="entry name" value="Transferase(Phosphotransferase) domain 1"/>
    <property type="match status" value="1"/>
</dbReference>
<dbReference type="OrthoDB" id="6513151at2759"/>
<dbReference type="Pfam" id="PF00069">
    <property type="entry name" value="Pkinase"/>
    <property type="match status" value="1"/>
</dbReference>
<dbReference type="GO" id="GO:0005524">
    <property type="term" value="F:ATP binding"/>
    <property type="evidence" value="ECO:0007669"/>
    <property type="project" value="UniProtKB-UniRule"/>
</dbReference>
<comment type="catalytic activity">
    <reaction evidence="7">
        <text>L-threonyl-[protein] + ATP = O-phospho-L-threonyl-[protein] + ADP + H(+)</text>
        <dbReference type="Rhea" id="RHEA:46608"/>
        <dbReference type="Rhea" id="RHEA-COMP:11060"/>
        <dbReference type="Rhea" id="RHEA-COMP:11605"/>
        <dbReference type="ChEBI" id="CHEBI:15378"/>
        <dbReference type="ChEBI" id="CHEBI:30013"/>
        <dbReference type="ChEBI" id="CHEBI:30616"/>
        <dbReference type="ChEBI" id="CHEBI:61977"/>
        <dbReference type="ChEBI" id="CHEBI:456216"/>
        <dbReference type="EC" id="2.7.11.1"/>
    </reaction>
</comment>
<dbReference type="KEGG" id="ndi:NDAI_0A06630"/>
<dbReference type="InterPro" id="IPR000719">
    <property type="entry name" value="Prot_kinase_dom"/>
</dbReference>
<dbReference type="RefSeq" id="XP_003668060.1">
    <property type="nucleotide sequence ID" value="XM_003668012.1"/>
</dbReference>
<feature type="domain" description="Protein kinase" evidence="11">
    <location>
        <begin position="266"/>
        <end position="532"/>
    </location>
</feature>
<feature type="region of interest" description="Disordered" evidence="10">
    <location>
        <begin position="161"/>
        <end position="185"/>
    </location>
</feature>
<dbReference type="GeneID" id="11495428"/>
<dbReference type="AlphaFoldDB" id="G0W4S9"/>
<dbReference type="PROSITE" id="PS50011">
    <property type="entry name" value="PROTEIN_KINASE_DOM"/>
    <property type="match status" value="1"/>
</dbReference>
<feature type="binding site" evidence="9">
    <location>
        <position position="294"/>
    </location>
    <ligand>
        <name>ATP</name>
        <dbReference type="ChEBI" id="CHEBI:30616"/>
    </ligand>
</feature>
<dbReference type="Proteomes" id="UP000000689">
    <property type="component" value="Chromosome 1"/>
</dbReference>
<dbReference type="PROSITE" id="PS00107">
    <property type="entry name" value="PROTEIN_KINASE_ATP"/>
    <property type="match status" value="1"/>
</dbReference>
<feature type="compositionally biased region" description="Basic and acidic residues" evidence="10">
    <location>
        <begin position="564"/>
        <end position="592"/>
    </location>
</feature>
<gene>
    <name evidence="12" type="primary">NDAI0A06630</name>
    <name evidence="12" type="ordered locus">NDAI_0A06630</name>
</gene>
<dbReference type="InterPro" id="IPR017441">
    <property type="entry name" value="Protein_kinase_ATP_BS"/>
</dbReference>
<evidence type="ECO:0000259" key="11">
    <source>
        <dbReference type="PROSITE" id="PS50011"/>
    </source>
</evidence>
<organism evidence="12 13">
    <name type="scientific">Naumovozyma dairenensis (strain ATCC 10597 / BCRC 20456 / CBS 421 / NBRC 0211 / NRRL Y-12639)</name>
    <name type="common">Saccharomyces dairenensis</name>
    <dbReference type="NCBI Taxonomy" id="1071378"/>
    <lineage>
        <taxon>Eukaryota</taxon>
        <taxon>Fungi</taxon>
        <taxon>Dikarya</taxon>
        <taxon>Ascomycota</taxon>
        <taxon>Saccharomycotina</taxon>
        <taxon>Saccharomycetes</taxon>
        <taxon>Saccharomycetales</taxon>
        <taxon>Saccharomycetaceae</taxon>
        <taxon>Naumovozyma</taxon>
    </lineage>
</organism>
<feature type="compositionally biased region" description="Polar residues" evidence="10">
    <location>
        <begin position="47"/>
        <end position="63"/>
    </location>
</feature>
<dbReference type="EMBL" id="HE580267">
    <property type="protein sequence ID" value="CCD22817.1"/>
    <property type="molecule type" value="Genomic_DNA"/>
</dbReference>
<feature type="compositionally biased region" description="Polar residues" evidence="10">
    <location>
        <begin position="207"/>
        <end position="231"/>
    </location>
</feature>
<evidence type="ECO:0000256" key="2">
    <source>
        <dbReference type="ARBA" id="ARBA00022527"/>
    </source>
</evidence>
<keyword evidence="13" id="KW-1185">Reference proteome</keyword>
<feature type="region of interest" description="Disordered" evidence="10">
    <location>
        <begin position="30"/>
        <end position="89"/>
    </location>
</feature>
<keyword evidence="4 9" id="KW-0547">Nucleotide-binding</keyword>
<name>G0W4S9_NAUDC</name>
<dbReference type="eggNOG" id="KOG0590">
    <property type="taxonomic scope" value="Eukaryota"/>
</dbReference>
<keyword evidence="2" id="KW-0723">Serine/threonine-protein kinase</keyword>
<evidence type="ECO:0000313" key="12">
    <source>
        <dbReference type="EMBL" id="CCD22817.1"/>
    </source>
</evidence>
<dbReference type="GO" id="GO:0005829">
    <property type="term" value="C:cytosol"/>
    <property type="evidence" value="ECO:0007669"/>
    <property type="project" value="TreeGrafter"/>
</dbReference>
<dbReference type="GO" id="GO:0005935">
    <property type="term" value="C:cellular bud neck"/>
    <property type="evidence" value="ECO:0007669"/>
    <property type="project" value="EnsemblFungi"/>
</dbReference>
<evidence type="ECO:0000256" key="5">
    <source>
        <dbReference type="ARBA" id="ARBA00022777"/>
    </source>
</evidence>
<evidence type="ECO:0000313" key="13">
    <source>
        <dbReference type="Proteomes" id="UP000000689"/>
    </source>
</evidence>
<evidence type="ECO:0000256" key="7">
    <source>
        <dbReference type="ARBA" id="ARBA00047899"/>
    </source>
</evidence>
<evidence type="ECO:0000256" key="8">
    <source>
        <dbReference type="ARBA" id="ARBA00048679"/>
    </source>
</evidence>